<dbReference type="InterPro" id="IPR006187">
    <property type="entry name" value="Claudin"/>
</dbReference>
<name>A0A3Q2VC04_HAPBU</name>
<dbReference type="PROSITE" id="PS01346">
    <property type="entry name" value="CLAUDIN"/>
    <property type="match status" value="1"/>
</dbReference>
<feature type="transmembrane region" description="Helical" evidence="8">
    <location>
        <begin position="149"/>
        <end position="170"/>
    </location>
</feature>
<proteinExistence type="inferred from homology"/>
<dbReference type="PANTHER" id="PTHR12002">
    <property type="entry name" value="CLAUDIN"/>
    <property type="match status" value="1"/>
</dbReference>
<evidence type="ECO:0000256" key="6">
    <source>
        <dbReference type="ARBA" id="ARBA00022989"/>
    </source>
</evidence>
<protein>
    <recommendedName>
        <fullName evidence="8">Claudin</fullName>
    </recommendedName>
</protein>
<evidence type="ECO:0000256" key="1">
    <source>
        <dbReference type="ARBA" id="ARBA00008295"/>
    </source>
</evidence>
<feature type="transmembrane region" description="Helical" evidence="8">
    <location>
        <begin position="112"/>
        <end position="137"/>
    </location>
</feature>
<dbReference type="Gene3D" id="1.20.140.150">
    <property type="match status" value="1"/>
</dbReference>
<evidence type="ECO:0000313" key="10">
    <source>
        <dbReference type="Proteomes" id="UP000264840"/>
    </source>
</evidence>
<comment type="function">
    <text evidence="8">Claudins function as major constituents of the tight junction complexes that regulate the permeability of epithelia.</text>
</comment>
<keyword evidence="10" id="KW-1185">Reference proteome</keyword>
<comment type="similarity">
    <text evidence="1 8">Belongs to the claudin family.</text>
</comment>
<keyword evidence="4 8" id="KW-0812">Transmembrane</keyword>
<dbReference type="GO" id="GO:0005886">
    <property type="term" value="C:plasma membrane"/>
    <property type="evidence" value="ECO:0007669"/>
    <property type="project" value="UniProtKB-SubCell"/>
</dbReference>
<feature type="transmembrane region" description="Helical" evidence="8">
    <location>
        <begin position="6"/>
        <end position="23"/>
    </location>
</feature>
<keyword evidence="6 8" id="KW-1133">Transmembrane helix</keyword>
<dbReference type="Pfam" id="PF00822">
    <property type="entry name" value="PMP22_Claudin"/>
    <property type="match status" value="1"/>
</dbReference>
<dbReference type="GO" id="GO:0005198">
    <property type="term" value="F:structural molecule activity"/>
    <property type="evidence" value="ECO:0007669"/>
    <property type="project" value="InterPro"/>
</dbReference>
<evidence type="ECO:0000313" key="9">
    <source>
        <dbReference type="Ensembl" id="ENSHBUP00000005123.1"/>
    </source>
</evidence>
<comment type="subcellular location">
    <subcellularLocation>
        <location evidence="8">Cell junction</location>
        <location evidence="8">Tight junction</location>
    </subcellularLocation>
    <subcellularLocation>
        <location evidence="8">Cell membrane</location>
        <topology evidence="8">Multi-pass membrane protein</topology>
    </subcellularLocation>
</comment>
<dbReference type="AlphaFoldDB" id="A0A3Q2VC04"/>
<accession>A0A3Q2VC04</accession>
<evidence type="ECO:0000256" key="4">
    <source>
        <dbReference type="ARBA" id="ARBA00022692"/>
    </source>
</evidence>
<dbReference type="InterPro" id="IPR004031">
    <property type="entry name" value="PMP22/EMP/MP20/Claudin"/>
</dbReference>
<evidence type="ECO:0000256" key="8">
    <source>
        <dbReference type="RuleBase" id="RU060637"/>
    </source>
</evidence>
<keyword evidence="3 8" id="KW-1003">Cell membrane</keyword>
<dbReference type="Ensembl" id="ENSHBUT00000007534.1">
    <property type="protein sequence ID" value="ENSHBUP00000005123.1"/>
    <property type="gene ID" value="ENSHBUG00000006477.1"/>
</dbReference>
<evidence type="ECO:0000256" key="2">
    <source>
        <dbReference type="ARBA" id="ARBA00022427"/>
    </source>
</evidence>
<keyword evidence="5 8" id="KW-0965">Cell junction</keyword>
<dbReference type="PRINTS" id="PR01077">
    <property type="entry name" value="CLAUDIN"/>
</dbReference>
<reference evidence="9" key="1">
    <citation type="submission" date="2025-08" db="UniProtKB">
        <authorList>
            <consortium name="Ensembl"/>
        </authorList>
    </citation>
    <scope>IDENTIFICATION</scope>
</reference>
<dbReference type="GeneTree" id="ENSGT00940000165704"/>
<sequence length="209" mass="22575">MIYDTIIGVLGTIMICGLPAWKVSVHRTSVYRDNIYGTWYGLWKVCTIYTTGKMECIGYEVFPPLVDDAMKATRALVIIAILSGIFGILLGVAGNKRINFMLDDGQKRKVGFASGVVFIIAGFLVLIPVCWMANITIRESYKDRYDSGVSIQLGASLYIGWFTTGLLVLAGAGCRQSRGHATATPLLLGSSYSGASGCLDHTKANVSNS</sequence>
<dbReference type="Proteomes" id="UP000264840">
    <property type="component" value="Unplaced"/>
</dbReference>
<feature type="transmembrane region" description="Helical" evidence="8">
    <location>
        <begin position="35"/>
        <end position="52"/>
    </location>
</feature>
<evidence type="ECO:0000256" key="7">
    <source>
        <dbReference type="ARBA" id="ARBA00023136"/>
    </source>
</evidence>
<dbReference type="STRING" id="8153.ENSHBUP00000005123"/>
<evidence type="ECO:0000256" key="3">
    <source>
        <dbReference type="ARBA" id="ARBA00022475"/>
    </source>
</evidence>
<reference evidence="9" key="2">
    <citation type="submission" date="2025-09" db="UniProtKB">
        <authorList>
            <consortium name="Ensembl"/>
        </authorList>
    </citation>
    <scope>IDENTIFICATION</scope>
</reference>
<dbReference type="InterPro" id="IPR017974">
    <property type="entry name" value="Claudin_CS"/>
</dbReference>
<feature type="transmembrane region" description="Helical" evidence="8">
    <location>
        <begin position="72"/>
        <end position="92"/>
    </location>
</feature>
<dbReference type="OMA" id="CWMANIT"/>
<organism evidence="9 10">
    <name type="scientific">Haplochromis burtoni</name>
    <name type="common">Burton's mouthbrooder</name>
    <name type="synonym">Chromis burtoni</name>
    <dbReference type="NCBI Taxonomy" id="8153"/>
    <lineage>
        <taxon>Eukaryota</taxon>
        <taxon>Metazoa</taxon>
        <taxon>Chordata</taxon>
        <taxon>Craniata</taxon>
        <taxon>Vertebrata</taxon>
        <taxon>Euteleostomi</taxon>
        <taxon>Actinopterygii</taxon>
        <taxon>Neopterygii</taxon>
        <taxon>Teleostei</taxon>
        <taxon>Neoteleostei</taxon>
        <taxon>Acanthomorphata</taxon>
        <taxon>Ovalentaria</taxon>
        <taxon>Cichlomorphae</taxon>
        <taxon>Cichliformes</taxon>
        <taxon>Cichlidae</taxon>
        <taxon>African cichlids</taxon>
        <taxon>Pseudocrenilabrinae</taxon>
        <taxon>Haplochromini</taxon>
        <taxon>Haplochromis</taxon>
    </lineage>
</organism>
<evidence type="ECO:0000256" key="5">
    <source>
        <dbReference type="ARBA" id="ARBA00022949"/>
    </source>
</evidence>
<dbReference type="GO" id="GO:0005923">
    <property type="term" value="C:bicellular tight junction"/>
    <property type="evidence" value="ECO:0007669"/>
    <property type="project" value="UniProtKB-SubCell"/>
</dbReference>
<keyword evidence="2 8" id="KW-0796">Tight junction</keyword>
<comment type="caution">
    <text evidence="8">Lacks conserved residue(s) required for the propagation of feature annotation.</text>
</comment>
<keyword evidence="7 8" id="KW-0472">Membrane</keyword>